<dbReference type="Proteomes" id="UP001642540">
    <property type="component" value="Unassembled WGS sequence"/>
</dbReference>
<feature type="signal peptide" evidence="2">
    <location>
        <begin position="1"/>
        <end position="25"/>
    </location>
</feature>
<accession>A0ABP1PMD3</accession>
<comment type="caution">
    <text evidence="3">The sequence shown here is derived from an EMBL/GenBank/DDBJ whole genome shotgun (WGS) entry which is preliminary data.</text>
</comment>
<evidence type="ECO:0000256" key="1">
    <source>
        <dbReference type="SAM" id="MobiDB-lite"/>
    </source>
</evidence>
<evidence type="ECO:0000313" key="3">
    <source>
        <dbReference type="EMBL" id="CAL8071249.1"/>
    </source>
</evidence>
<organism evidence="3 4">
    <name type="scientific">Orchesella dallaii</name>
    <dbReference type="NCBI Taxonomy" id="48710"/>
    <lineage>
        <taxon>Eukaryota</taxon>
        <taxon>Metazoa</taxon>
        <taxon>Ecdysozoa</taxon>
        <taxon>Arthropoda</taxon>
        <taxon>Hexapoda</taxon>
        <taxon>Collembola</taxon>
        <taxon>Entomobryomorpha</taxon>
        <taxon>Entomobryoidea</taxon>
        <taxon>Orchesellidae</taxon>
        <taxon>Orchesellinae</taxon>
        <taxon>Orchesella</taxon>
    </lineage>
</organism>
<keyword evidence="2" id="KW-0732">Signal</keyword>
<sequence length="176" mass="19587">MKKLGLSLQLATICLFAFVAVGSTGRLNDYPYPGAGSRPNGRPPSTSGGLHDYPYPNDDIDPLFNMNNWPNRGRPSGRPRPPRRRRPSYTAWDSSNALRARSDDLRALQDLIGGDSMEGRVDAGFPSSRAFPTSDEIDPEVNRVLRPPRGNYIDPGFNRPNAGNGRPSYPWWWIFG</sequence>
<evidence type="ECO:0000256" key="2">
    <source>
        <dbReference type="SAM" id="SignalP"/>
    </source>
</evidence>
<feature type="region of interest" description="Disordered" evidence="1">
    <location>
        <begin position="32"/>
        <end position="93"/>
    </location>
</feature>
<protein>
    <submittedName>
        <fullName evidence="3">Uncharacterized protein</fullName>
    </submittedName>
</protein>
<name>A0ABP1PMD3_9HEXA</name>
<keyword evidence="4" id="KW-1185">Reference proteome</keyword>
<evidence type="ECO:0000313" key="4">
    <source>
        <dbReference type="Proteomes" id="UP001642540"/>
    </source>
</evidence>
<feature type="chain" id="PRO_5047042836" evidence="2">
    <location>
        <begin position="26"/>
        <end position="176"/>
    </location>
</feature>
<gene>
    <name evidence="3" type="ORF">ODALV1_LOCUS1629</name>
</gene>
<proteinExistence type="predicted"/>
<feature type="compositionally biased region" description="Basic residues" evidence="1">
    <location>
        <begin position="75"/>
        <end position="87"/>
    </location>
</feature>
<reference evidence="3 4" key="1">
    <citation type="submission" date="2024-08" db="EMBL/GenBank/DDBJ databases">
        <authorList>
            <person name="Cucini C."/>
            <person name="Frati F."/>
        </authorList>
    </citation>
    <scope>NUCLEOTIDE SEQUENCE [LARGE SCALE GENOMIC DNA]</scope>
</reference>
<dbReference type="EMBL" id="CAXLJM020000005">
    <property type="protein sequence ID" value="CAL8071249.1"/>
    <property type="molecule type" value="Genomic_DNA"/>
</dbReference>